<evidence type="ECO:0000313" key="7">
    <source>
        <dbReference type="Proteomes" id="UP000467700"/>
    </source>
</evidence>
<organism evidence="6 7">
    <name type="scientific">Cyclocybe aegerita</name>
    <name type="common">Black poplar mushroom</name>
    <name type="synonym">Agrocybe aegerita</name>
    <dbReference type="NCBI Taxonomy" id="1973307"/>
    <lineage>
        <taxon>Eukaryota</taxon>
        <taxon>Fungi</taxon>
        <taxon>Dikarya</taxon>
        <taxon>Basidiomycota</taxon>
        <taxon>Agaricomycotina</taxon>
        <taxon>Agaricomycetes</taxon>
        <taxon>Agaricomycetidae</taxon>
        <taxon>Agaricales</taxon>
        <taxon>Agaricineae</taxon>
        <taxon>Bolbitiaceae</taxon>
        <taxon>Cyclocybe</taxon>
    </lineage>
</organism>
<protein>
    <recommendedName>
        <fullName evidence="8">Carbonic anhydrase</fullName>
    </recommendedName>
</protein>
<evidence type="ECO:0000256" key="4">
    <source>
        <dbReference type="PIRSR" id="PIRSR601765-1"/>
    </source>
</evidence>
<evidence type="ECO:0000256" key="3">
    <source>
        <dbReference type="ARBA" id="ARBA00022833"/>
    </source>
</evidence>
<dbReference type="SMART" id="SM00947">
    <property type="entry name" value="Pro_CA"/>
    <property type="match status" value="1"/>
</dbReference>
<dbReference type="GO" id="GO:0008270">
    <property type="term" value="F:zinc ion binding"/>
    <property type="evidence" value="ECO:0007669"/>
    <property type="project" value="InterPro"/>
</dbReference>
<name>A0A8S0W606_CYCAE</name>
<reference evidence="6 7" key="1">
    <citation type="submission" date="2020-01" db="EMBL/GenBank/DDBJ databases">
        <authorList>
            <person name="Gupta K D."/>
        </authorList>
    </citation>
    <scope>NUCLEOTIDE SEQUENCE [LARGE SCALE GENOMIC DNA]</scope>
</reference>
<dbReference type="PANTHER" id="PTHR43175:SF3">
    <property type="entry name" value="CARBON DISULFIDE HYDROLASE"/>
    <property type="match status" value="1"/>
</dbReference>
<dbReference type="GO" id="GO:0004089">
    <property type="term" value="F:carbonate dehydratase activity"/>
    <property type="evidence" value="ECO:0007669"/>
    <property type="project" value="InterPro"/>
</dbReference>
<keyword evidence="2 4" id="KW-0479">Metal-binding</keyword>
<dbReference type="SUPFAM" id="SSF53056">
    <property type="entry name" value="beta-carbonic anhydrase, cab"/>
    <property type="match status" value="1"/>
</dbReference>
<sequence length="254" mass="28405">MLFRPAALLGMNLGETHIIRNGGGSAKEALRNIIISQRQLGTREIAVFHHTDCGMLTFTNEQLHDKVKAEAPGNAAVAAAVDAIDFLPFSYVEESGKEEVKFLKESPLVLEGTVLTGWVHDLTTGKRCQDPQPPPWAPQKKRLTDQSTASIDLLATANGNAYSREKRKYPKEKREYPKETHLENPDDPDYTRMVVDRPLICSSKSWFPTSKRLPFEACGYESKTRLQSKPVISRQVPGIYHVAVRAPYKLLGSF</sequence>
<dbReference type="OrthoDB" id="10248475at2759"/>
<comment type="cofactor">
    <cofactor evidence="4">
        <name>Zn(2+)</name>
        <dbReference type="ChEBI" id="CHEBI:29105"/>
    </cofactor>
    <text evidence="4">Binds 1 zinc ion per subunit.</text>
</comment>
<evidence type="ECO:0000256" key="5">
    <source>
        <dbReference type="SAM" id="MobiDB-lite"/>
    </source>
</evidence>
<dbReference type="CDD" id="cd03379">
    <property type="entry name" value="beta_CA_cladeD"/>
    <property type="match status" value="1"/>
</dbReference>
<feature type="compositionally biased region" description="Basic and acidic residues" evidence="5">
    <location>
        <begin position="172"/>
        <end position="184"/>
    </location>
</feature>
<evidence type="ECO:0008006" key="8">
    <source>
        <dbReference type="Google" id="ProtNLM"/>
    </source>
</evidence>
<comment type="similarity">
    <text evidence="1">Belongs to the beta-class carbonic anhydrase family.</text>
</comment>
<dbReference type="Proteomes" id="UP000467700">
    <property type="component" value="Unassembled WGS sequence"/>
</dbReference>
<dbReference type="PANTHER" id="PTHR43175">
    <property type="entry name" value="CARBONIC ANHYDRASE"/>
    <property type="match status" value="1"/>
</dbReference>
<comment type="caution">
    <text evidence="6">The sequence shown here is derived from an EMBL/GenBank/DDBJ whole genome shotgun (WGS) entry which is preliminary data.</text>
</comment>
<keyword evidence="3 4" id="KW-0862">Zinc</keyword>
<dbReference type="EMBL" id="CACVBS010000042">
    <property type="protein sequence ID" value="CAA7264004.1"/>
    <property type="molecule type" value="Genomic_DNA"/>
</dbReference>
<dbReference type="Gene3D" id="3.40.1050.10">
    <property type="entry name" value="Carbonic anhydrase"/>
    <property type="match status" value="1"/>
</dbReference>
<dbReference type="InterPro" id="IPR001765">
    <property type="entry name" value="Carbonic_anhydrase"/>
</dbReference>
<accession>A0A8S0W606</accession>
<dbReference type="InterPro" id="IPR036874">
    <property type="entry name" value="Carbonic_anhydrase_sf"/>
</dbReference>
<proteinExistence type="inferred from homology"/>
<evidence type="ECO:0000313" key="6">
    <source>
        <dbReference type="EMBL" id="CAA7264004.1"/>
    </source>
</evidence>
<evidence type="ECO:0000256" key="1">
    <source>
        <dbReference type="ARBA" id="ARBA00006217"/>
    </source>
</evidence>
<dbReference type="AlphaFoldDB" id="A0A8S0W606"/>
<evidence type="ECO:0000256" key="2">
    <source>
        <dbReference type="ARBA" id="ARBA00022723"/>
    </source>
</evidence>
<feature type="region of interest" description="Disordered" evidence="5">
    <location>
        <begin position="125"/>
        <end position="145"/>
    </location>
</feature>
<keyword evidence="7" id="KW-1185">Reference proteome</keyword>
<feature type="binding site" evidence="4">
    <location>
        <position position="50"/>
    </location>
    <ligand>
        <name>Zn(2+)</name>
        <dbReference type="ChEBI" id="CHEBI:29105"/>
    </ligand>
</feature>
<gene>
    <name evidence="6" type="ORF">AAE3_LOCUS6188</name>
</gene>
<feature type="binding site" evidence="4">
    <location>
        <position position="53"/>
    </location>
    <ligand>
        <name>Zn(2+)</name>
        <dbReference type="ChEBI" id="CHEBI:29105"/>
    </ligand>
</feature>
<feature type="region of interest" description="Disordered" evidence="5">
    <location>
        <begin position="166"/>
        <end position="189"/>
    </location>
</feature>